<dbReference type="RefSeq" id="WP_185031187.1">
    <property type="nucleotide sequence ID" value="NZ_JACHMQ010000001.1"/>
</dbReference>
<keyword evidence="2" id="KW-1185">Reference proteome</keyword>
<dbReference type="Proteomes" id="UP000546324">
    <property type="component" value="Unassembled WGS sequence"/>
</dbReference>
<proteinExistence type="predicted"/>
<dbReference type="EMBL" id="JACHMQ010000001">
    <property type="protein sequence ID" value="MBB6399358.1"/>
    <property type="molecule type" value="Genomic_DNA"/>
</dbReference>
<dbReference type="AlphaFoldDB" id="A0A7X0G4P4"/>
<comment type="caution">
    <text evidence="1">The sequence shown here is derived from an EMBL/GenBank/DDBJ whole genome shotgun (WGS) entry which is preliminary data.</text>
</comment>
<sequence>MNVLFLALGASRKGAVSAEAERVIAGGGTATVLIGKPSAWRKHPLPEGAEVVELAEVERGYRPGWVRFWLYRAPRLVLRICLPGPLRRWRDRLDNAYRRRVAKPLNRRLARRYRRDPVQVRRRAVERDVISGRSVGLVVVGDAQSLVTASELADVLTGTGAPLAYTIDHHLPTAGHARG</sequence>
<evidence type="ECO:0000313" key="2">
    <source>
        <dbReference type="Proteomes" id="UP000546324"/>
    </source>
</evidence>
<name>A0A7X0G4P4_9ACTN</name>
<organism evidence="1 2">
    <name type="scientific">Actinomadura coerulea</name>
    <dbReference type="NCBI Taxonomy" id="46159"/>
    <lineage>
        <taxon>Bacteria</taxon>
        <taxon>Bacillati</taxon>
        <taxon>Actinomycetota</taxon>
        <taxon>Actinomycetes</taxon>
        <taxon>Streptosporangiales</taxon>
        <taxon>Thermomonosporaceae</taxon>
        <taxon>Actinomadura</taxon>
    </lineage>
</organism>
<accession>A0A7X0G4P4</accession>
<protein>
    <submittedName>
        <fullName evidence="1">Uncharacterized protein</fullName>
    </submittedName>
</protein>
<reference evidence="1 2" key="1">
    <citation type="submission" date="2020-08" db="EMBL/GenBank/DDBJ databases">
        <title>Sequencing the genomes of 1000 actinobacteria strains.</title>
        <authorList>
            <person name="Klenk H.-P."/>
        </authorList>
    </citation>
    <scope>NUCLEOTIDE SEQUENCE [LARGE SCALE GENOMIC DNA]</scope>
    <source>
        <strain evidence="1 2">DSM 43675</strain>
    </source>
</reference>
<evidence type="ECO:0000313" key="1">
    <source>
        <dbReference type="EMBL" id="MBB6399358.1"/>
    </source>
</evidence>
<gene>
    <name evidence="1" type="ORF">BKA00_006272</name>
</gene>